<dbReference type="PANTHER" id="PTHR12215:SF10">
    <property type="entry name" value="L-AMINOADIPATE-SEMIALDEHYDE DEHYDROGENASE-PHOSPHOPANTETHEINYL TRANSFERASE"/>
    <property type="match status" value="1"/>
</dbReference>
<dbReference type="InterPro" id="IPR037143">
    <property type="entry name" value="4-PPantetheinyl_Trfase_dom_sf"/>
</dbReference>
<sequence length="218" mass="23551">MPPEWLGVLDDSEIARADRFVRTQDRVAFVAAHALKRLILAQAFPGRSAAALRFAADPFGKPFLAETAVLPFNLSHTTGLSAVAVSLRSPIGIDVETLGSALPCRDAVQSVLNASERAALARAGDWDDAFLALWTAKEAVIKAEGKGLSLSLSEIEVQQDRALGPSRRWTLWRSRPTPRHVLALAWDGIDGAVESRCLCGDDLTAWVSHEGQLQAKFA</sequence>
<evidence type="ECO:0000256" key="1">
    <source>
        <dbReference type="ARBA" id="ARBA00010990"/>
    </source>
</evidence>
<protein>
    <recommendedName>
        <fullName evidence="3">4'-phosphopantetheinyl transferase domain-containing protein</fullName>
    </recommendedName>
</protein>
<organism evidence="4 5">
    <name type="scientific">Rhizomicrobium electricum</name>
    <dbReference type="NCBI Taxonomy" id="480070"/>
    <lineage>
        <taxon>Bacteria</taxon>
        <taxon>Pseudomonadati</taxon>
        <taxon>Pseudomonadota</taxon>
        <taxon>Alphaproteobacteria</taxon>
        <taxon>Micropepsales</taxon>
        <taxon>Micropepsaceae</taxon>
        <taxon>Rhizomicrobium</taxon>
    </lineage>
</organism>
<dbReference type="InterPro" id="IPR008278">
    <property type="entry name" value="4-PPantetheinyl_Trfase_dom"/>
</dbReference>
<comment type="caution">
    <text evidence="4">The sequence shown here is derived from an EMBL/GenBank/DDBJ whole genome shotgun (WGS) entry which is preliminary data.</text>
</comment>
<proteinExistence type="inferred from homology"/>
<reference evidence="5" key="1">
    <citation type="journal article" date="2019" name="Int. J. Syst. Evol. Microbiol.">
        <title>The Global Catalogue of Microorganisms (GCM) 10K type strain sequencing project: providing services to taxonomists for standard genome sequencing and annotation.</title>
        <authorList>
            <consortium name="The Broad Institute Genomics Platform"/>
            <consortium name="The Broad Institute Genome Sequencing Center for Infectious Disease"/>
            <person name="Wu L."/>
            <person name="Ma J."/>
        </authorList>
    </citation>
    <scope>NUCLEOTIDE SEQUENCE [LARGE SCALE GENOMIC DNA]</scope>
    <source>
        <strain evidence="5">JCM 15089</strain>
    </source>
</reference>
<dbReference type="EMBL" id="BAAADD010000010">
    <property type="protein sequence ID" value="GAA0583835.1"/>
    <property type="molecule type" value="Genomic_DNA"/>
</dbReference>
<feature type="domain" description="4'-phosphopantetheinyl transferase" evidence="3">
    <location>
        <begin position="90"/>
        <end position="180"/>
    </location>
</feature>
<accession>A0ABP3QBS5</accession>
<keyword evidence="5" id="KW-1185">Reference proteome</keyword>
<dbReference type="SUPFAM" id="SSF56214">
    <property type="entry name" value="4'-phosphopantetheinyl transferase"/>
    <property type="match status" value="2"/>
</dbReference>
<dbReference type="InterPro" id="IPR050559">
    <property type="entry name" value="P-Pant_transferase_sf"/>
</dbReference>
<dbReference type="PANTHER" id="PTHR12215">
    <property type="entry name" value="PHOSPHOPANTETHEINE TRANSFERASE"/>
    <property type="match status" value="1"/>
</dbReference>
<dbReference type="Gene3D" id="3.90.470.20">
    <property type="entry name" value="4'-phosphopantetheinyl transferase domain"/>
    <property type="match status" value="1"/>
</dbReference>
<evidence type="ECO:0000259" key="3">
    <source>
        <dbReference type="Pfam" id="PF01648"/>
    </source>
</evidence>
<evidence type="ECO:0000313" key="4">
    <source>
        <dbReference type="EMBL" id="GAA0583835.1"/>
    </source>
</evidence>
<keyword evidence="2" id="KW-0808">Transferase</keyword>
<evidence type="ECO:0000256" key="2">
    <source>
        <dbReference type="ARBA" id="ARBA00022679"/>
    </source>
</evidence>
<name>A0ABP3QBS5_9PROT</name>
<evidence type="ECO:0000313" key="5">
    <source>
        <dbReference type="Proteomes" id="UP001499951"/>
    </source>
</evidence>
<comment type="similarity">
    <text evidence="1">Belongs to the P-Pant transferase superfamily. Gsp/Sfp/HetI/AcpT family.</text>
</comment>
<dbReference type="Proteomes" id="UP001499951">
    <property type="component" value="Unassembled WGS sequence"/>
</dbReference>
<gene>
    <name evidence="4" type="ORF">GCM10008942_35960</name>
</gene>
<dbReference type="Pfam" id="PF01648">
    <property type="entry name" value="ACPS"/>
    <property type="match status" value="1"/>
</dbReference>